<proteinExistence type="predicted"/>
<keyword evidence="2" id="KW-1185">Reference proteome</keyword>
<name>A0ABV5MEM6_9ACTN</name>
<protein>
    <submittedName>
        <fullName evidence="1">Uncharacterized protein</fullName>
    </submittedName>
</protein>
<evidence type="ECO:0000313" key="2">
    <source>
        <dbReference type="Proteomes" id="UP001589608"/>
    </source>
</evidence>
<evidence type="ECO:0000313" key="1">
    <source>
        <dbReference type="EMBL" id="MFB9447302.1"/>
    </source>
</evidence>
<dbReference type="RefSeq" id="WP_223092452.1">
    <property type="nucleotide sequence ID" value="NZ_CP061913.1"/>
</dbReference>
<gene>
    <name evidence="1" type="ORF">ACFFTR_29780</name>
</gene>
<comment type="caution">
    <text evidence="1">The sequence shown here is derived from an EMBL/GenBank/DDBJ whole genome shotgun (WGS) entry which is preliminary data.</text>
</comment>
<reference evidence="1 2" key="1">
    <citation type="submission" date="2024-09" db="EMBL/GenBank/DDBJ databases">
        <authorList>
            <person name="Sun Q."/>
            <person name="Mori K."/>
        </authorList>
    </citation>
    <scope>NUCLEOTIDE SEQUENCE [LARGE SCALE GENOMIC DNA]</scope>
    <source>
        <strain evidence="1 2">JCM 3307</strain>
    </source>
</reference>
<dbReference type="EMBL" id="JBHMCA010000052">
    <property type="protein sequence ID" value="MFB9447302.1"/>
    <property type="molecule type" value="Genomic_DNA"/>
</dbReference>
<accession>A0ABV5MEM6</accession>
<organism evidence="1 2">
    <name type="scientific">Dactylosporangium vinaceum</name>
    <dbReference type="NCBI Taxonomy" id="53362"/>
    <lineage>
        <taxon>Bacteria</taxon>
        <taxon>Bacillati</taxon>
        <taxon>Actinomycetota</taxon>
        <taxon>Actinomycetes</taxon>
        <taxon>Micromonosporales</taxon>
        <taxon>Micromonosporaceae</taxon>
        <taxon>Dactylosporangium</taxon>
    </lineage>
</organism>
<sequence>MNGEQVLHTSTTATGHTRTLAVTVSGEPAKLRFTEKYTGDGSGWLGRFTAFHVEARLDAADPGPLVAAVRDATAAAPLPPGKARDRVAGLLAATGLLIRRSSSIPWVHLGRQATLAITPDGNPPAITFARYGEQKVHVVTGYDNLDRLTEHLTGARALSTEDRIGRFIAAFEPITTREQVLALYEALGLEFEERSERRYPLLHANRANTDCIFTLTLLVSSIDDRIAFTEFYDYGARPGDAGREYGYSAVTPYASLQPLTGYLRAHLGLDERAGLDACFRELVARGVLGDGRPIEANRDLVGELFSAAGVAYKPDHWVWVDSD</sequence>
<dbReference type="Proteomes" id="UP001589608">
    <property type="component" value="Unassembled WGS sequence"/>
</dbReference>